<dbReference type="GO" id="GO:0006506">
    <property type="term" value="P:GPI anchor biosynthetic process"/>
    <property type="evidence" value="ECO:0007669"/>
    <property type="project" value="UniProtKB-KW"/>
</dbReference>
<name>A0A9W9CY34_9PEZI</name>
<evidence type="ECO:0000256" key="9">
    <source>
        <dbReference type="ARBA" id="ARBA00023136"/>
    </source>
</evidence>
<evidence type="ECO:0000256" key="3">
    <source>
        <dbReference type="ARBA" id="ARBA00010345"/>
    </source>
</evidence>
<dbReference type="OrthoDB" id="5546453at2759"/>
<evidence type="ECO:0000256" key="6">
    <source>
        <dbReference type="ARBA" id="ARBA00022692"/>
    </source>
</evidence>
<evidence type="ECO:0000256" key="4">
    <source>
        <dbReference type="ARBA" id="ARBA00020410"/>
    </source>
</evidence>
<evidence type="ECO:0000256" key="10">
    <source>
        <dbReference type="ARBA" id="ARBA00023180"/>
    </source>
</evidence>
<comment type="pathway">
    <text evidence="2 11">Glycolipid biosynthesis; glycosylphosphatidylinositol-anchor biosynthesis.</text>
</comment>
<dbReference type="PANTHER" id="PTHR28533">
    <property type="entry name" value="PROTEIN PBN1"/>
    <property type="match status" value="1"/>
</dbReference>
<keyword evidence="12" id="KW-0645">Protease</keyword>
<gene>
    <name evidence="12" type="primary">PBN1</name>
    <name evidence="12" type="ORF">N0V93_005381</name>
</gene>
<proteinExistence type="inferred from homology"/>
<evidence type="ECO:0000256" key="5">
    <source>
        <dbReference type="ARBA" id="ARBA00022502"/>
    </source>
</evidence>
<comment type="function">
    <text evidence="11">Required for proper folding and/or the stability of a subset of proteins in the endoplasmic reticulum. Component of glycosylphosphatidylinositol-mannosyltransferase 1 which transfers the first of the 4 mannoses in the GPI-anchor precursors during GPI-anchor biosynthesis. Probably acts by stabilizing the mannosyltransferase GPI14.</text>
</comment>
<comment type="subcellular location">
    <subcellularLocation>
        <location evidence="11">Endoplasmic reticulum membrane</location>
        <topology evidence="11">Single-pass membrane protein</topology>
    </subcellularLocation>
    <subcellularLocation>
        <location evidence="1">Endoplasmic reticulum membrane</location>
        <topology evidence="1">Single-pass type III membrane protein</topology>
    </subcellularLocation>
</comment>
<evidence type="ECO:0000256" key="1">
    <source>
        <dbReference type="ARBA" id="ARBA00004643"/>
    </source>
</evidence>
<evidence type="ECO:0000313" key="13">
    <source>
        <dbReference type="Proteomes" id="UP001140453"/>
    </source>
</evidence>
<evidence type="ECO:0000313" key="12">
    <source>
        <dbReference type="EMBL" id="KAJ4391761.1"/>
    </source>
</evidence>
<dbReference type="GO" id="GO:0005789">
    <property type="term" value="C:endoplasmic reticulum membrane"/>
    <property type="evidence" value="ECO:0007669"/>
    <property type="project" value="UniProtKB-SubCell"/>
</dbReference>
<keyword evidence="9 11" id="KW-0472">Membrane</keyword>
<keyword evidence="10" id="KW-0325">Glycoprotein</keyword>
<dbReference type="Pfam" id="PF08320">
    <property type="entry name" value="PIG-X"/>
    <property type="match status" value="1"/>
</dbReference>
<keyword evidence="5 11" id="KW-0337">GPI-anchor biosynthesis</keyword>
<protein>
    <recommendedName>
        <fullName evidence="4 11">Protein PBN1</fullName>
    </recommendedName>
</protein>
<keyword evidence="6 11" id="KW-0812">Transmembrane</keyword>
<dbReference type="GO" id="GO:0006508">
    <property type="term" value="P:proteolysis"/>
    <property type="evidence" value="ECO:0007669"/>
    <property type="project" value="UniProtKB-KW"/>
</dbReference>
<comment type="caution">
    <text evidence="12">The sequence shown here is derived from an EMBL/GenBank/DDBJ whole genome shotgun (WGS) entry which is preliminary data.</text>
</comment>
<evidence type="ECO:0000256" key="8">
    <source>
        <dbReference type="ARBA" id="ARBA00022989"/>
    </source>
</evidence>
<dbReference type="InterPro" id="IPR042322">
    <property type="entry name" value="Pbn1"/>
</dbReference>
<dbReference type="InterPro" id="IPR013233">
    <property type="entry name" value="PIG-X/PBN1"/>
</dbReference>
<organism evidence="12 13">
    <name type="scientific">Gnomoniopsis smithogilvyi</name>
    <dbReference type="NCBI Taxonomy" id="1191159"/>
    <lineage>
        <taxon>Eukaryota</taxon>
        <taxon>Fungi</taxon>
        <taxon>Dikarya</taxon>
        <taxon>Ascomycota</taxon>
        <taxon>Pezizomycotina</taxon>
        <taxon>Sordariomycetes</taxon>
        <taxon>Sordariomycetidae</taxon>
        <taxon>Diaporthales</taxon>
        <taxon>Gnomoniaceae</taxon>
        <taxon>Gnomoniopsis</taxon>
    </lineage>
</organism>
<evidence type="ECO:0000256" key="2">
    <source>
        <dbReference type="ARBA" id="ARBA00004687"/>
    </source>
</evidence>
<keyword evidence="12" id="KW-0378">Hydrolase</keyword>
<dbReference type="SMART" id="SM00780">
    <property type="entry name" value="PIG-X"/>
    <property type="match status" value="1"/>
</dbReference>
<keyword evidence="8 11" id="KW-1133">Transmembrane helix</keyword>
<dbReference type="Proteomes" id="UP001140453">
    <property type="component" value="Unassembled WGS sequence"/>
</dbReference>
<sequence length="514" mass="56359">MRQRITFLHKPQDGVDPAAIKVTDSSLTGPILPAVREDRITLALDELPGELRRFLQRCHELHIRWVSSYHYDTVSPLLSRLSPGLHLFYTPGSQTVPQDQLCATLEGVFGALDCKTAETSFTTLPNDRFSHSTAYQYYQPLESLSSLIAYAKEALCPASSSSDPKDSSCNARVDSLTTASTLDISYDTISHALKITASWPHADQPLSITIPSSTNAHRVEVGILTAADDFPNLEPHEIGMAGVLTVLGDDKKPSSTMFSFPARHRRIEGGAFSTSFAEPTGLHPALRLQMNAKAITPPPSATEGEECALHAYFTLPRGIFADKYQLADDLFLESKNLSALRYTSQPVDLEAPEYVMDLWGSAILLELSPPISAAQEPKWTAEVPLHLRYLAPSSGGYANVEVPYPAVFWACTTEEGTKFPASPFERVNLGYDGLFGPRTVFWHVDPQPGKAGGRLMSKVRVPVLDADRAGWVSAGTAVVVLLGFGWIVWKLLQVYIRTGYGPAKQMEGLEKKKQ</sequence>
<dbReference type="GO" id="GO:0000030">
    <property type="term" value="F:mannosyltransferase activity"/>
    <property type="evidence" value="ECO:0007669"/>
    <property type="project" value="TreeGrafter"/>
</dbReference>
<dbReference type="GO" id="GO:1990529">
    <property type="term" value="C:glycosylphosphatidylinositol-mannosyltransferase I complex"/>
    <property type="evidence" value="ECO:0007669"/>
    <property type="project" value="TreeGrafter"/>
</dbReference>
<dbReference type="AlphaFoldDB" id="A0A9W9CY34"/>
<reference evidence="12" key="1">
    <citation type="submission" date="2022-10" db="EMBL/GenBank/DDBJ databases">
        <title>Tapping the CABI collections for fungal endophytes: first genome assemblies for Collariella, Neodidymelliopsis, Ascochyta clinopodiicola, Didymella pomorum, Didymosphaeria variabile, Neocosmospora piperis and Neocucurbitaria cava.</title>
        <authorList>
            <person name="Hill R."/>
        </authorList>
    </citation>
    <scope>NUCLEOTIDE SEQUENCE</scope>
    <source>
        <strain evidence="12">IMI 355082</strain>
    </source>
</reference>
<evidence type="ECO:0000256" key="11">
    <source>
        <dbReference type="RuleBase" id="RU366056"/>
    </source>
</evidence>
<keyword evidence="13" id="KW-1185">Reference proteome</keyword>
<accession>A0A9W9CY34</accession>
<keyword evidence="7 11" id="KW-0256">Endoplasmic reticulum</keyword>
<evidence type="ECO:0000256" key="7">
    <source>
        <dbReference type="ARBA" id="ARBA00022824"/>
    </source>
</evidence>
<feature type="transmembrane region" description="Helical" evidence="11">
    <location>
        <begin position="469"/>
        <end position="489"/>
    </location>
</feature>
<comment type="similarity">
    <text evidence="3 11">Belongs to the PIGX family.</text>
</comment>
<dbReference type="GO" id="GO:0008233">
    <property type="term" value="F:peptidase activity"/>
    <property type="evidence" value="ECO:0007669"/>
    <property type="project" value="UniProtKB-KW"/>
</dbReference>
<dbReference type="PANTHER" id="PTHR28533:SF1">
    <property type="entry name" value="PROTEIN PBN1"/>
    <property type="match status" value="1"/>
</dbReference>
<dbReference type="EMBL" id="JAPEVB010000003">
    <property type="protein sequence ID" value="KAJ4391761.1"/>
    <property type="molecule type" value="Genomic_DNA"/>
</dbReference>